<keyword evidence="4" id="KW-1185">Reference proteome</keyword>
<keyword evidence="2" id="KW-0963">Cytoplasm</keyword>
<dbReference type="GO" id="GO:0003677">
    <property type="term" value="F:DNA binding"/>
    <property type="evidence" value="ECO:0007669"/>
    <property type="project" value="UniProtKB-UniRule"/>
</dbReference>
<keyword evidence="1 2" id="KW-0238">DNA-binding</keyword>
<dbReference type="STRING" id="1414854.GQ61_04260"/>
<dbReference type="GO" id="GO:0043590">
    <property type="term" value="C:bacterial nucleoid"/>
    <property type="evidence" value="ECO:0007669"/>
    <property type="project" value="UniProtKB-UniRule"/>
</dbReference>
<dbReference type="PANTHER" id="PTHR33449">
    <property type="entry name" value="NUCLEOID-ASSOCIATED PROTEIN YBAB"/>
    <property type="match status" value="1"/>
</dbReference>
<dbReference type="Proteomes" id="UP000237351">
    <property type="component" value="Chromosome"/>
</dbReference>
<dbReference type="RefSeq" id="WP_085784105.1">
    <property type="nucleotide sequence ID" value="NZ_CP008743.1"/>
</dbReference>
<comment type="subcellular location">
    <subcellularLocation>
        <location evidence="2">Cytoplasm</location>
        <location evidence="2">Nucleoid</location>
    </subcellularLocation>
</comment>
<dbReference type="InterPro" id="IPR036894">
    <property type="entry name" value="YbaB-like_sf"/>
</dbReference>
<comment type="similarity">
    <text evidence="2">Belongs to the YbaB/EbfC family.</text>
</comment>
<dbReference type="OrthoDB" id="9803080at2"/>
<evidence type="ECO:0000256" key="2">
    <source>
        <dbReference type="HAMAP-Rule" id="MF_00274"/>
    </source>
</evidence>
<dbReference type="Pfam" id="PF02575">
    <property type="entry name" value="YbaB_DNA_bd"/>
    <property type="match status" value="1"/>
</dbReference>
<comment type="subunit">
    <text evidence="2">Homodimer.</text>
</comment>
<dbReference type="PIRSF" id="PIRSF004555">
    <property type="entry name" value="UCP004555"/>
    <property type="match status" value="1"/>
</dbReference>
<protein>
    <recommendedName>
        <fullName evidence="2">Nucleoid-associated protein GQ61_04260</fullName>
    </recommendedName>
</protein>
<evidence type="ECO:0000313" key="3">
    <source>
        <dbReference type="EMBL" id="ARN84653.1"/>
    </source>
</evidence>
<comment type="function">
    <text evidence="2">Binds to DNA and alters its conformation. May be involved in regulation of gene expression, nucleoid organization and DNA protection.</text>
</comment>
<dbReference type="EMBL" id="CP008743">
    <property type="protein sequence ID" value="ARN84653.1"/>
    <property type="molecule type" value="Genomic_DNA"/>
</dbReference>
<dbReference type="AlphaFoldDB" id="A0A1W6N471"/>
<dbReference type="InterPro" id="IPR004401">
    <property type="entry name" value="YbaB/EbfC"/>
</dbReference>
<accession>A0A1W6N471</accession>
<dbReference type="NCBIfam" id="TIGR00103">
    <property type="entry name" value="DNA_YbaB_EbfC"/>
    <property type="match status" value="1"/>
</dbReference>
<dbReference type="GO" id="GO:0005829">
    <property type="term" value="C:cytosol"/>
    <property type="evidence" value="ECO:0007669"/>
    <property type="project" value="TreeGrafter"/>
</dbReference>
<reference evidence="3 4" key="1">
    <citation type="submission" date="2014-06" db="EMBL/GenBank/DDBJ databases">
        <title>The genome of the endonuclear symbiont Nucleicultrix amoebiphila.</title>
        <authorList>
            <person name="Schulz F."/>
            <person name="Horn M."/>
        </authorList>
    </citation>
    <scope>NUCLEOTIDE SEQUENCE [LARGE SCALE GENOMIC DNA]</scope>
    <source>
        <strain evidence="3 4">FS5</strain>
    </source>
</reference>
<proteinExistence type="inferred from homology"/>
<dbReference type="HAMAP" id="MF_00274">
    <property type="entry name" value="DNA_YbaB_EbfC"/>
    <property type="match status" value="1"/>
</dbReference>
<evidence type="ECO:0000313" key="4">
    <source>
        <dbReference type="Proteomes" id="UP000237351"/>
    </source>
</evidence>
<organism evidence="3 4">
    <name type="scientific">Candidatus Nucleicultrix amoebiphila FS5</name>
    <dbReference type="NCBI Taxonomy" id="1414854"/>
    <lineage>
        <taxon>Bacteria</taxon>
        <taxon>Pseudomonadati</taxon>
        <taxon>Pseudomonadota</taxon>
        <taxon>Alphaproteobacteria</taxon>
        <taxon>Holosporales</taxon>
        <taxon>Candidatus Nucleicultricaceae</taxon>
        <taxon>Candidatus Nucleicultrix</taxon>
    </lineage>
</organism>
<name>A0A1W6N471_9PROT</name>
<dbReference type="KEGG" id="naf:GQ61_04260"/>
<gene>
    <name evidence="3" type="ORF">GQ61_04260</name>
</gene>
<sequence>MKNIGNIMKQVQQMQAKMTEVQEKLGSMTVDGSAGGGMISVVVNGKGELKSLKINPELLTGEDKEMLEDLIVAAVNDGKAKAEAMASDEMSKVTGGMGLPGGMKLPF</sequence>
<dbReference type="Gene3D" id="3.30.1310.10">
    <property type="entry name" value="Nucleoid-associated protein YbaB-like domain"/>
    <property type="match status" value="1"/>
</dbReference>
<dbReference type="PANTHER" id="PTHR33449:SF1">
    <property type="entry name" value="NUCLEOID-ASSOCIATED PROTEIN YBAB"/>
    <property type="match status" value="1"/>
</dbReference>
<evidence type="ECO:0000256" key="1">
    <source>
        <dbReference type="ARBA" id="ARBA00023125"/>
    </source>
</evidence>
<dbReference type="SUPFAM" id="SSF82607">
    <property type="entry name" value="YbaB-like"/>
    <property type="match status" value="1"/>
</dbReference>